<evidence type="ECO:0000256" key="7">
    <source>
        <dbReference type="SAM" id="MobiDB-lite"/>
    </source>
</evidence>
<dbReference type="Gene3D" id="3.30.505.10">
    <property type="entry name" value="SH2 domain"/>
    <property type="match status" value="1"/>
</dbReference>
<dbReference type="Pfam" id="PF00017">
    <property type="entry name" value="SH2"/>
    <property type="match status" value="1"/>
</dbReference>
<dbReference type="SUPFAM" id="SSF47986">
    <property type="entry name" value="DEATH domain"/>
    <property type="match status" value="1"/>
</dbReference>
<evidence type="ECO:0000259" key="8">
    <source>
        <dbReference type="PROSITE" id="PS50001"/>
    </source>
</evidence>
<gene>
    <name evidence="9" type="primary">CHN1</name>
    <name evidence="9" type="ORF">AWC38_SpisGene7816</name>
</gene>
<dbReference type="InterPro" id="IPR011029">
    <property type="entry name" value="DEATH-like_dom_sf"/>
</dbReference>
<dbReference type="PROSITE" id="PS50001">
    <property type="entry name" value="SH2"/>
    <property type="match status" value="1"/>
</dbReference>
<evidence type="ECO:0000256" key="6">
    <source>
        <dbReference type="PROSITE-ProRule" id="PRU00191"/>
    </source>
</evidence>
<keyword evidence="2" id="KW-0343">GTPase activation</keyword>
<dbReference type="Gene3D" id="1.10.533.10">
    <property type="entry name" value="Death Domain, Fas"/>
    <property type="match status" value="1"/>
</dbReference>
<dbReference type="Pfam" id="PF00786">
    <property type="entry name" value="PBD"/>
    <property type="match status" value="1"/>
</dbReference>
<dbReference type="OrthoDB" id="8963340at2759"/>
<proteinExistence type="predicted"/>
<dbReference type="SMART" id="SM00252">
    <property type="entry name" value="SH2"/>
    <property type="match status" value="1"/>
</dbReference>
<keyword evidence="3" id="KW-0963">Cytoplasm</keyword>
<dbReference type="PANTHER" id="PTHR46075">
    <property type="entry name" value="CHIMERIN FAMILY MEMBER"/>
    <property type="match status" value="1"/>
</dbReference>
<feature type="domain" description="SH2" evidence="8">
    <location>
        <begin position="116"/>
        <end position="188"/>
    </location>
</feature>
<evidence type="ECO:0000256" key="4">
    <source>
        <dbReference type="ARBA" id="ARBA00022553"/>
    </source>
</evidence>
<evidence type="ECO:0000256" key="5">
    <source>
        <dbReference type="ARBA" id="ARBA00023212"/>
    </source>
</evidence>
<dbReference type="InterPro" id="IPR051854">
    <property type="entry name" value="Rho-type_GAP"/>
</dbReference>
<comment type="caution">
    <text evidence="9">The sequence shown here is derived from an EMBL/GenBank/DDBJ whole genome shotgun (WGS) entry which is preliminary data.</text>
</comment>
<dbReference type="GO" id="GO:0005096">
    <property type="term" value="F:GTPase activator activity"/>
    <property type="evidence" value="ECO:0007669"/>
    <property type="project" value="UniProtKB-KW"/>
</dbReference>
<dbReference type="Gene3D" id="3.90.810.10">
    <property type="entry name" value="CRIB domain"/>
    <property type="match status" value="1"/>
</dbReference>
<accession>A0A2B4SGB8</accession>
<feature type="region of interest" description="Disordered" evidence="7">
    <location>
        <begin position="211"/>
        <end position="248"/>
    </location>
</feature>
<comment type="subcellular location">
    <subcellularLocation>
        <location evidence="1">Cytoplasm</location>
        <location evidence="1">Cytoskeleton</location>
    </subcellularLocation>
</comment>
<dbReference type="InterPro" id="IPR011026">
    <property type="entry name" value="WAS_C"/>
</dbReference>
<keyword evidence="6" id="KW-0727">SH2 domain</keyword>
<dbReference type="InterPro" id="IPR036936">
    <property type="entry name" value="CRIB_dom_sf"/>
</dbReference>
<protein>
    <submittedName>
        <fullName evidence="9">N-chimaerin</fullName>
    </submittedName>
</protein>
<organism evidence="9 10">
    <name type="scientific">Stylophora pistillata</name>
    <name type="common">Smooth cauliflower coral</name>
    <dbReference type="NCBI Taxonomy" id="50429"/>
    <lineage>
        <taxon>Eukaryota</taxon>
        <taxon>Metazoa</taxon>
        <taxon>Cnidaria</taxon>
        <taxon>Anthozoa</taxon>
        <taxon>Hexacorallia</taxon>
        <taxon>Scleractinia</taxon>
        <taxon>Astrocoeniina</taxon>
        <taxon>Pocilloporidae</taxon>
        <taxon>Stylophora</taxon>
    </lineage>
</organism>
<evidence type="ECO:0000256" key="1">
    <source>
        <dbReference type="ARBA" id="ARBA00004245"/>
    </source>
</evidence>
<evidence type="ECO:0000256" key="3">
    <source>
        <dbReference type="ARBA" id="ARBA00022490"/>
    </source>
</evidence>
<keyword evidence="10" id="KW-1185">Reference proteome</keyword>
<dbReference type="InterPro" id="IPR036860">
    <property type="entry name" value="SH2_dom_sf"/>
</dbReference>
<dbReference type="InterPro" id="IPR000095">
    <property type="entry name" value="CRIB_dom"/>
</dbReference>
<dbReference type="SUPFAM" id="SSF47912">
    <property type="entry name" value="Wiscott-Aldrich syndrome protein, WASP, C-terminal domain"/>
    <property type="match status" value="1"/>
</dbReference>
<dbReference type="GO" id="GO:0007015">
    <property type="term" value="P:actin filament organization"/>
    <property type="evidence" value="ECO:0007669"/>
    <property type="project" value="InterPro"/>
</dbReference>
<reference evidence="10" key="1">
    <citation type="journal article" date="2017" name="bioRxiv">
        <title>Comparative analysis of the genomes of Stylophora pistillata and Acropora digitifera provides evidence for extensive differences between species of corals.</title>
        <authorList>
            <person name="Voolstra C.R."/>
            <person name="Li Y."/>
            <person name="Liew Y.J."/>
            <person name="Baumgarten S."/>
            <person name="Zoccola D."/>
            <person name="Flot J.-F."/>
            <person name="Tambutte S."/>
            <person name="Allemand D."/>
            <person name="Aranda M."/>
        </authorList>
    </citation>
    <scope>NUCLEOTIDE SEQUENCE [LARGE SCALE GENOMIC DNA]</scope>
</reference>
<feature type="compositionally biased region" description="Polar residues" evidence="7">
    <location>
        <begin position="227"/>
        <end position="244"/>
    </location>
</feature>
<dbReference type="GO" id="GO:0005856">
    <property type="term" value="C:cytoskeleton"/>
    <property type="evidence" value="ECO:0007669"/>
    <property type="project" value="UniProtKB-SubCell"/>
</dbReference>
<evidence type="ECO:0000313" key="10">
    <source>
        <dbReference type="Proteomes" id="UP000225706"/>
    </source>
</evidence>
<dbReference type="SUPFAM" id="SSF55550">
    <property type="entry name" value="SH2 domain"/>
    <property type="match status" value="1"/>
</dbReference>
<dbReference type="EMBL" id="LSMT01000102">
    <property type="protein sequence ID" value="PFX27495.1"/>
    <property type="molecule type" value="Genomic_DNA"/>
</dbReference>
<keyword evidence="4" id="KW-0597">Phosphoprotein</keyword>
<sequence length="338" mass="38731">MFSGQKCELNKFIERERWHLGHIGWDPQQVFDIDRLDEKWKELIGVTDEQMQKKELVDFIFDLVEKRGGIDNMSWDIEMQSATASQKEIKKIVPQAIVVSCEKKIPENKPAHFGNEFYGSLSPKEAEKIVTQYEDGHYLVRESMNDDAPCYALTFRFFGSNKHLNLQYDGKMHYVGGRGFESLDDLVNDGLTSMYLEMCIQIINHRVKGSYSETRVETPSDRDEENLISSEQESMDQRSSNDQNAGKGPLLQETCDVADIPISQRRNLTIHLSGGNEWQLLAERLGLSSAEIRFLDNRVINPCDAALGHARKQGLVRTVGELYDKLVECEFPMWADLL</sequence>
<keyword evidence="5" id="KW-0206">Cytoskeleton</keyword>
<evidence type="ECO:0000313" key="9">
    <source>
        <dbReference type="EMBL" id="PFX27495.1"/>
    </source>
</evidence>
<dbReference type="Proteomes" id="UP000225706">
    <property type="component" value="Unassembled WGS sequence"/>
</dbReference>
<dbReference type="PANTHER" id="PTHR46075:SF2">
    <property type="entry name" value="RHO GTPASE ACTIVATING PROTEIN AT 5A, ISOFORM A"/>
    <property type="match status" value="1"/>
</dbReference>
<evidence type="ECO:0000256" key="2">
    <source>
        <dbReference type="ARBA" id="ARBA00022468"/>
    </source>
</evidence>
<dbReference type="AlphaFoldDB" id="A0A2B4SGB8"/>
<dbReference type="STRING" id="50429.A0A2B4SGB8"/>
<name>A0A2B4SGB8_STYPI</name>
<dbReference type="InterPro" id="IPR000980">
    <property type="entry name" value="SH2"/>
</dbReference>